<dbReference type="HOGENOM" id="CLU_156997_0_0_2"/>
<keyword evidence="2" id="KW-1185">Reference proteome</keyword>
<organism evidence="1 2">
    <name type="scientific">Candidatus Nitrososphaera evergladensis SR1</name>
    <dbReference type="NCBI Taxonomy" id="1459636"/>
    <lineage>
        <taxon>Archaea</taxon>
        <taxon>Nitrososphaerota</taxon>
        <taxon>Nitrososphaeria</taxon>
        <taxon>Nitrososphaerales</taxon>
        <taxon>Nitrososphaeraceae</taxon>
        <taxon>Nitrososphaera</taxon>
    </lineage>
</organism>
<reference evidence="1 2" key="1">
    <citation type="journal article" date="2014" name="PLoS ONE">
        <title>Genome Sequence of Candidatus Nitrososphaera evergladensis from Group I.1b Enriched from Everglades Soil Reveals Novel Genomic Features of the Ammonia-Oxidizing Archaea.</title>
        <authorList>
            <person name="Zhalnina K.V."/>
            <person name="Dias R."/>
            <person name="Leonard M.T."/>
            <person name="Dorr de Quadros P."/>
            <person name="Camargo F.A."/>
            <person name="Drew J.C."/>
            <person name="Farmerie W.G."/>
            <person name="Daroub S.H."/>
            <person name="Triplett E.W."/>
        </authorList>
    </citation>
    <scope>NUCLEOTIDE SEQUENCE [LARGE SCALE GENOMIC DNA]</scope>
    <source>
        <strain evidence="1 2">SR1</strain>
    </source>
</reference>
<dbReference type="AlphaFoldDB" id="A0A075MMB8"/>
<sequence length="95" mass="11229">MQKTVVKYVKGLSETASAFEKRNHKKYGGLNHICRQIEYDVKHGVTEKEVISMLQKVRNHPSYSELRKGNGSMERLKEVEVHFTRPRIEFQQKPW</sequence>
<proteinExistence type="predicted"/>
<gene>
    <name evidence="1" type="ORF">NTE_00316</name>
</gene>
<evidence type="ECO:0000313" key="1">
    <source>
        <dbReference type="EMBL" id="AIF82398.1"/>
    </source>
</evidence>
<dbReference type="Proteomes" id="UP000028194">
    <property type="component" value="Chromosome"/>
</dbReference>
<accession>A0A075MMB8</accession>
<dbReference type="EMBL" id="CP007174">
    <property type="protein sequence ID" value="AIF82398.1"/>
    <property type="molecule type" value="Genomic_DNA"/>
</dbReference>
<protein>
    <submittedName>
        <fullName evidence="1">Uncharacterized protein</fullName>
    </submittedName>
</protein>
<name>A0A075MMB8_9ARCH</name>
<dbReference type="KEGG" id="nev:NTE_00316"/>
<evidence type="ECO:0000313" key="2">
    <source>
        <dbReference type="Proteomes" id="UP000028194"/>
    </source>
</evidence>